<dbReference type="EMBL" id="LAZR01007092">
    <property type="protein sequence ID" value="KKM87508.1"/>
    <property type="molecule type" value="Genomic_DNA"/>
</dbReference>
<accession>A0A0F9L0R5</accession>
<organism evidence="1">
    <name type="scientific">marine sediment metagenome</name>
    <dbReference type="NCBI Taxonomy" id="412755"/>
    <lineage>
        <taxon>unclassified sequences</taxon>
        <taxon>metagenomes</taxon>
        <taxon>ecological metagenomes</taxon>
    </lineage>
</organism>
<evidence type="ECO:0000313" key="1">
    <source>
        <dbReference type="EMBL" id="KKM87508.1"/>
    </source>
</evidence>
<reference evidence="1" key="1">
    <citation type="journal article" date="2015" name="Nature">
        <title>Complex archaea that bridge the gap between prokaryotes and eukaryotes.</title>
        <authorList>
            <person name="Spang A."/>
            <person name="Saw J.H."/>
            <person name="Jorgensen S.L."/>
            <person name="Zaremba-Niedzwiedzka K."/>
            <person name="Martijn J."/>
            <person name="Lind A.E."/>
            <person name="van Eijk R."/>
            <person name="Schleper C."/>
            <person name="Guy L."/>
            <person name="Ettema T.J."/>
        </authorList>
    </citation>
    <scope>NUCLEOTIDE SEQUENCE</scope>
</reference>
<comment type="caution">
    <text evidence="1">The sequence shown here is derived from an EMBL/GenBank/DDBJ whole genome shotgun (WGS) entry which is preliminary data.</text>
</comment>
<sequence>MTLEKTQNESTEAFFVEILTVCPKCKGSKKLKLPRKIINQSKQLTTVSIPSGLNCEHSFQAFIDKSFSVRGYQTVDFEFNALEFYESSSGSVEEKEFIKDEEKDFTSMPIFQEIIQILRDCVDEKEVLGSGIFSVEGKVLYSSLPQTTLFNTIREFEVRSERNLVSVKKMYLELENSEKFISNLMEIFGTKFNLVLMFSFRVKFGMGNLKVRDILKKFKQIFGNDML</sequence>
<protein>
    <submittedName>
        <fullName evidence="1">Uncharacterized protein</fullName>
    </submittedName>
</protein>
<proteinExistence type="predicted"/>
<name>A0A0F9L0R5_9ZZZZ</name>
<gene>
    <name evidence="1" type="ORF">LCGC14_1268260</name>
</gene>
<dbReference type="AlphaFoldDB" id="A0A0F9L0R5"/>